<proteinExistence type="inferred from homology"/>
<feature type="domain" description="Nitroreductase" evidence="3">
    <location>
        <begin position="7"/>
        <end position="162"/>
    </location>
</feature>
<evidence type="ECO:0000256" key="1">
    <source>
        <dbReference type="ARBA" id="ARBA00007118"/>
    </source>
</evidence>
<dbReference type="AlphaFoldDB" id="A0A7G9GSW8"/>
<sequence length="181" mass="20639">MEFDQVIKNRRSIRKFHQQAVETEKITAILDCARLCQSAKNRQPWRFMVLTEDRKNRVADIMLNLFEQNDVELHGYMNSSRNSANIIKNAPVLILVFIPKDEEWIQSDLLSVGAAIEHICLKAVNEGLGSVWIADTVYTREGICEELGRTDDLLVSGIAVGYADEQPSPRPRKTLEEIILK</sequence>
<dbReference type="Proteomes" id="UP000515856">
    <property type="component" value="Chromosome"/>
</dbReference>
<name>A0A7G9GSW8_9FIRM</name>
<dbReference type="GO" id="GO:0016491">
    <property type="term" value="F:oxidoreductase activity"/>
    <property type="evidence" value="ECO:0007669"/>
    <property type="project" value="UniProtKB-KW"/>
</dbReference>
<comment type="similarity">
    <text evidence="1">Belongs to the nitroreductase family.</text>
</comment>
<dbReference type="InterPro" id="IPR029479">
    <property type="entry name" value="Nitroreductase"/>
</dbReference>
<organism evidence="4 5">
    <name type="scientific">[Eubacterium] hominis</name>
    <dbReference type="NCBI Taxonomy" id="2764325"/>
    <lineage>
        <taxon>Bacteria</taxon>
        <taxon>Bacillati</taxon>
        <taxon>Bacillota</taxon>
        <taxon>Erysipelotrichia</taxon>
        <taxon>Erysipelotrichales</taxon>
        <taxon>Erysipelotrichaceae</taxon>
        <taxon>Amedibacillus</taxon>
    </lineage>
</organism>
<gene>
    <name evidence="4" type="ORF">H9Q80_08165</name>
</gene>
<dbReference type="PANTHER" id="PTHR43673:SF10">
    <property type="entry name" value="NADH DEHYDROGENASE_NAD(P)H NITROREDUCTASE XCC3605-RELATED"/>
    <property type="match status" value="1"/>
</dbReference>
<dbReference type="Gene3D" id="3.40.109.10">
    <property type="entry name" value="NADH Oxidase"/>
    <property type="match status" value="1"/>
</dbReference>
<protein>
    <submittedName>
        <fullName evidence="4">Nitroreductase family protein</fullName>
    </submittedName>
</protein>
<accession>A0A7G9GSW8</accession>
<dbReference type="InterPro" id="IPR000415">
    <property type="entry name" value="Nitroreductase-like"/>
</dbReference>
<dbReference type="SUPFAM" id="SSF55469">
    <property type="entry name" value="FMN-dependent nitroreductase-like"/>
    <property type="match status" value="1"/>
</dbReference>
<evidence type="ECO:0000313" key="5">
    <source>
        <dbReference type="Proteomes" id="UP000515856"/>
    </source>
</evidence>
<dbReference type="Pfam" id="PF00881">
    <property type="entry name" value="Nitroreductase"/>
    <property type="match status" value="1"/>
</dbReference>
<keyword evidence="2" id="KW-0560">Oxidoreductase</keyword>
<evidence type="ECO:0000313" key="4">
    <source>
        <dbReference type="EMBL" id="QNM13900.1"/>
    </source>
</evidence>
<evidence type="ECO:0000256" key="2">
    <source>
        <dbReference type="ARBA" id="ARBA00023002"/>
    </source>
</evidence>
<dbReference type="KEGG" id="ehn:H9Q80_08165"/>
<dbReference type="RefSeq" id="WP_117451474.1">
    <property type="nucleotide sequence ID" value="NZ_CP060636.1"/>
</dbReference>
<reference evidence="4 5" key="1">
    <citation type="submission" date="2020-08" db="EMBL/GenBank/DDBJ databases">
        <authorList>
            <person name="Liu C."/>
            <person name="Sun Q."/>
        </authorList>
    </citation>
    <scope>NUCLEOTIDE SEQUENCE [LARGE SCALE GENOMIC DNA]</scope>
    <source>
        <strain evidence="4 5">NSJ-61</strain>
    </source>
</reference>
<keyword evidence="5" id="KW-1185">Reference proteome</keyword>
<dbReference type="EMBL" id="CP060636">
    <property type="protein sequence ID" value="QNM13900.1"/>
    <property type="molecule type" value="Genomic_DNA"/>
</dbReference>
<evidence type="ECO:0000259" key="3">
    <source>
        <dbReference type="Pfam" id="PF00881"/>
    </source>
</evidence>
<dbReference type="PANTHER" id="PTHR43673">
    <property type="entry name" value="NAD(P)H NITROREDUCTASE YDGI-RELATED"/>
    <property type="match status" value="1"/>
</dbReference>